<dbReference type="EMBL" id="FN667742">
    <property type="protein sequence ID" value="CBJ91982.1"/>
    <property type="molecule type" value="Genomic_DNA"/>
</dbReference>
<organism evidence="1 2">
    <name type="scientific">Xenorhabdus nematophila (strain ATCC 19061 / DSM 3370 / CCUG 14189 / LMG 1036 / NCIMB 9965 / AN6)</name>
    <dbReference type="NCBI Taxonomy" id="406817"/>
    <lineage>
        <taxon>Bacteria</taxon>
        <taxon>Pseudomonadati</taxon>
        <taxon>Pseudomonadota</taxon>
        <taxon>Gammaproteobacteria</taxon>
        <taxon>Enterobacterales</taxon>
        <taxon>Morganellaceae</taxon>
        <taxon>Xenorhabdus</taxon>
    </lineage>
</organism>
<accession>D3VBZ3</accession>
<dbReference type="HOGENOM" id="CLU_1562287_0_0_6"/>
<evidence type="ECO:0000313" key="1">
    <source>
        <dbReference type="EMBL" id="CBJ91982.1"/>
    </source>
</evidence>
<dbReference type="STRING" id="406817.XNC1_3954"/>
<dbReference type="AlphaFoldDB" id="D3VBZ3"/>
<gene>
    <name evidence="1" type="ordered locus">XNC1_3954</name>
</gene>
<evidence type="ECO:0000313" key="2">
    <source>
        <dbReference type="Proteomes" id="UP000008075"/>
    </source>
</evidence>
<reference evidence="1 2" key="1">
    <citation type="journal article" date="2011" name="PLoS ONE">
        <title>The entomopathogenic bacterial endosymbionts xenorhabdus and photorhabdus: convergent lifestyles from divergent genomes.</title>
        <authorList>
            <person name="Chaston J.M."/>
            <person name="Suen G."/>
            <person name="Tucker S.L."/>
            <person name="Andersen A.W."/>
            <person name="Bhasin A."/>
            <person name="Bode E."/>
            <person name="Bode H.B."/>
            <person name="Brachmann A.O."/>
            <person name="Cowles C.E."/>
            <person name="Cowles K.N."/>
            <person name="Darby C."/>
            <person name="de Leon L."/>
            <person name="Drace K."/>
            <person name="Du Z."/>
            <person name="Givaudan A."/>
            <person name="Herbert Tran E.E."/>
            <person name="Jewell K.A."/>
            <person name="Knack J.J."/>
            <person name="Krasomil-Osterfeld K.C."/>
            <person name="Kukor R."/>
            <person name="Lanois A."/>
            <person name="Latreille P."/>
            <person name="Leimgruber N.K."/>
            <person name="Lipke C.M."/>
            <person name="Liu R."/>
            <person name="Lu X."/>
            <person name="Martens E.C."/>
            <person name="Marri P.R."/>
            <person name="Medigue C."/>
            <person name="Menard M.L."/>
            <person name="Miller N.M."/>
            <person name="Morales-Soto N."/>
            <person name="Norton S."/>
            <person name="Ogier J.C."/>
            <person name="Orchard S.S."/>
            <person name="Park D."/>
            <person name="Park Y."/>
            <person name="Qurollo B.A."/>
            <person name="Sugar D.R."/>
            <person name="Richards G.R."/>
            <person name="Rouy Z."/>
            <person name="Slominski B."/>
            <person name="Slominski K."/>
            <person name="Snyder H."/>
            <person name="Tjaden B.C."/>
            <person name="van der Hoeven R."/>
            <person name="Welch R.D."/>
            <person name="Wheeler C."/>
            <person name="Xiang B."/>
            <person name="Barbazuk B."/>
            <person name="Gaudriault S."/>
            <person name="Goodner B."/>
            <person name="Slater S.C."/>
            <person name="Forst S."/>
            <person name="Goldman B.S."/>
            <person name="Goodrich-Blair H."/>
        </authorList>
    </citation>
    <scope>NUCLEOTIDE SEQUENCE [LARGE SCALE GENOMIC DNA]</scope>
    <source>
        <strain evidence="2">ATCC 19061 / DSM 3370 / CCUG 14189 / LMG 1036 / NCIMB 9965 / AN6</strain>
    </source>
</reference>
<dbReference type="eggNOG" id="ENOG5033HCG">
    <property type="taxonomic scope" value="Bacteria"/>
</dbReference>
<keyword evidence="2" id="KW-1185">Reference proteome</keyword>
<protein>
    <submittedName>
        <fullName evidence="1">Uncharacterized protein</fullName>
    </submittedName>
</protein>
<dbReference type="Pfam" id="PF19924">
    <property type="entry name" value="DUF6387"/>
    <property type="match status" value="1"/>
</dbReference>
<dbReference type="KEGG" id="xne:XNC1_3954"/>
<sequence length="173" mass="20385">MEMAANESVEPTKIIDMTRLKNTINDYIDKNNIRNSLRGQKASVSMIANHIYDYHNKILINLNLDYPNEILLDDIKKLLPIWREELKIDSSLSQSIKSWDVVKRKIFEYKVFPIIDLMCWEMISGVKITNKKIAQSVFKYGEYDSINITQTIKPFIENLMDDFSIEKYQRIIT</sequence>
<proteinExistence type="predicted"/>
<dbReference type="InterPro" id="IPR045664">
    <property type="entry name" value="DUF6387"/>
</dbReference>
<dbReference type="Proteomes" id="UP000008075">
    <property type="component" value="Chromosome"/>
</dbReference>
<name>D3VBZ3_XENNA</name>